<evidence type="ECO:0000313" key="3">
    <source>
        <dbReference type="EMBL" id="KAA5544082.1"/>
    </source>
</evidence>
<feature type="domain" description="Gfo/Idh/MocA-like oxidoreductase N-terminal" evidence="1">
    <location>
        <begin position="6"/>
        <end position="124"/>
    </location>
</feature>
<dbReference type="EMBL" id="VWSF01000012">
    <property type="protein sequence ID" value="KAA5544082.1"/>
    <property type="molecule type" value="Genomic_DNA"/>
</dbReference>
<dbReference type="SUPFAM" id="SSF55347">
    <property type="entry name" value="Glyceraldehyde-3-phosphate dehydrogenase-like, C-terminal domain"/>
    <property type="match status" value="1"/>
</dbReference>
<sequence length="325" mass="35506">MQEICWGIIGCGDVTEKKSGPAFSKIPQSKLVAVMRRDAAKAADYARRHYVPRWYANADELIQDPEVNAIYIATPPDAHLEYTLKAAAAGKPVYVEKPMALNYNQCQQMIAACAEAQVSLYVAYYRRGQPFFRKIKELITSGAIGEVRLVNIRLYHPAKPDLSPTDLPWRVQPEISGGGLFFDLASHQLDLLDFFFGPITQAQGHTANQAGLYPAEDIVTANFSFDSGVQGSGVWCFTVAESARTDQTEIIGSAGRITYATFDSDIITLETAAGKQEIQIPYPEHVQQPLIQEMVAALLGQGTCPSTGESAARTALVMDKITATP</sequence>
<dbReference type="InterPro" id="IPR036291">
    <property type="entry name" value="NAD(P)-bd_dom_sf"/>
</dbReference>
<dbReference type="Pfam" id="PF01408">
    <property type="entry name" value="GFO_IDH_MocA"/>
    <property type="match status" value="1"/>
</dbReference>
<evidence type="ECO:0000313" key="4">
    <source>
        <dbReference type="Proteomes" id="UP000323426"/>
    </source>
</evidence>
<evidence type="ECO:0000259" key="2">
    <source>
        <dbReference type="Pfam" id="PF22725"/>
    </source>
</evidence>
<dbReference type="RefSeq" id="WP_150089721.1">
    <property type="nucleotide sequence ID" value="NZ_VWSF01000012.1"/>
</dbReference>
<dbReference type="GO" id="GO:0000166">
    <property type="term" value="F:nucleotide binding"/>
    <property type="evidence" value="ECO:0007669"/>
    <property type="project" value="InterPro"/>
</dbReference>
<dbReference type="Proteomes" id="UP000323426">
    <property type="component" value="Unassembled WGS sequence"/>
</dbReference>
<protein>
    <submittedName>
        <fullName evidence="3">Gfo/Idh/MocA family oxidoreductase</fullName>
    </submittedName>
</protein>
<dbReference type="AlphaFoldDB" id="A0A5M6DCN3"/>
<dbReference type="InterPro" id="IPR055170">
    <property type="entry name" value="GFO_IDH_MocA-like_dom"/>
</dbReference>
<proteinExistence type="predicted"/>
<accession>A0A5M6DCN3</accession>
<dbReference type="Pfam" id="PF22725">
    <property type="entry name" value="GFO_IDH_MocA_C3"/>
    <property type="match status" value="1"/>
</dbReference>
<dbReference type="PANTHER" id="PTHR43249">
    <property type="entry name" value="UDP-N-ACETYL-2-AMINO-2-DEOXY-D-GLUCURONATE OXIDASE"/>
    <property type="match status" value="1"/>
</dbReference>
<comment type="caution">
    <text evidence="3">The sequence shown here is derived from an EMBL/GenBank/DDBJ whole genome shotgun (WGS) entry which is preliminary data.</text>
</comment>
<reference evidence="3 4" key="1">
    <citation type="submission" date="2019-09" db="EMBL/GenBank/DDBJ databases">
        <title>Genome sequence and assembly of Adhaeribacter sp.</title>
        <authorList>
            <person name="Chhetri G."/>
        </authorList>
    </citation>
    <scope>NUCLEOTIDE SEQUENCE [LARGE SCALE GENOMIC DNA]</scope>
    <source>
        <strain evidence="3 4">DK36</strain>
    </source>
</reference>
<dbReference type="PANTHER" id="PTHR43249:SF1">
    <property type="entry name" value="D-GLUCOSIDE 3-DEHYDROGENASE"/>
    <property type="match status" value="1"/>
</dbReference>
<keyword evidence="4" id="KW-1185">Reference proteome</keyword>
<dbReference type="InterPro" id="IPR052515">
    <property type="entry name" value="Gfo/Idh/MocA_Oxidoreductase"/>
</dbReference>
<name>A0A5M6DCN3_9BACT</name>
<feature type="domain" description="GFO/IDH/MocA-like oxidoreductase" evidence="2">
    <location>
        <begin position="132"/>
        <end position="257"/>
    </location>
</feature>
<dbReference type="Gene3D" id="3.40.50.720">
    <property type="entry name" value="NAD(P)-binding Rossmann-like Domain"/>
    <property type="match status" value="1"/>
</dbReference>
<organism evidence="3 4">
    <name type="scientific">Adhaeribacter rhizoryzae</name>
    <dbReference type="NCBI Taxonomy" id="2607907"/>
    <lineage>
        <taxon>Bacteria</taxon>
        <taxon>Pseudomonadati</taxon>
        <taxon>Bacteroidota</taxon>
        <taxon>Cytophagia</taxon>
        <taxon>Cytophagales</taxon>
        <taxon>Hymenobacteraceae</taxon>
        <taxon>Adhaeribacter</taxon>
    </lineage>
</organism>
<dbReference type="SUPFAM" id="SSF51735">
    <property type="entry name" value="NAD(P)-binding Rossmann-fold domains"/>
    <property type="match status" value="1"/>
</dbReference>
<gene>
    <name evidence="3" type="ORF">F0145_16035</name>
</gene>
<evidence type="ECO:0000259" key="1">
    <source>
        <dbReference type="Pfam" id="PF01408"/>
    </source>
</evidence>
<dbReference type="InterPro" id="IPR000683">
    <property type="entry name" value="Gfo/Idh/MocA-like_OxRdtase_N"/>
</dbReference>
<dbReference type="Gene3D" id="3.30.360.10">
    <property type="entry name" value="Dihydrodipicolinate Reductase, domain 2"/>
    <property type="match status" value="1"/>
</dbReference>